<keyword evidence="3" id="KW-0687">Ribonucleoprotein</keyword>
<feature type="compositionally biased region" description="Basic and acidic residues" evidence="4">
    <location>
        <begin position="331"/>
        <end position="356"/>
    </location>
</feature>
<dbReference type="FunFam" id="2.40.10.190:FF:000001">
    <property type="entry name" value="60S ribosomal protein L35a"/>
    <property type="match status" value="1"/>
</dbReference>
<dbReference type="SUPFAM" id="SSF50447">
    <property type="entry name" value="Translation proteins"/>
    <property type="match status" value="1"/>
</dbReference>
<feature type="region of interest" description="Disordered" evidence="4">
    <location>
        <begin position="450"/>
        <end position="472"/>
    </location>
</feature>
<feature type="region of interest" description="Disordered" evidence="4">
    <location>
        <begin position="331"/>
        <end position="379"/>
    </location>
</feature>
<dbReference type="InterPro" id="IPR038661">
    <property type="entry name" value="Ribosomal_eL33_sf"/>
</dbReference>
<dbReference type="AlphaFoldDB" id="A0A8H6TG56"/>
<accession>A0A8H6TG56</accession>
<dbReference type="GO" id="GO:0003735">
    <property type="term" value="F:structural constituent of ribosome"/>
    <property type="evidence" value="ECO:0007669"/>
    <property type="project" value="InterPro"/>
</dbReference>
<feature type="compositionally biased region" description="Basic and acidic residues" evidence="4">
    <location>
        <begin position="199"/>
        <end position="211"/>
    </location>
</feature>
<keyword evidence="2" id="KW-0689">Ribosomal protein</keyword>
<gene>
    <name evidence="5" type="ORF">MIND_00028900</name>
</gene>
<protein>
    <submittedName>
        <fullName evidence="5">Uncharacterized protein</fullName>
    </submittedName>
</protein>
<dbReference type="GeneID" id="59339774"/>
<evidence type="ECO:0000313" key="5">
    <source>
        <dbReference type="EMBL" id="KAF7315145.1"/>
    </source>
</evidence>
<feature type="compositionally biased region" description="Basic and acidic residues" evidence="4">
    <location>
        <begin position="450"/>
        <end position="464"/>
    </location>
</feature>
<evidence type="ECO:0000256" key="2">
    <source>
        <dbReference type="ARBA" id="ARBA00022980"/>
    </source>
</evidence>
<dbReference type="GO" id="GO:1990904">
    <property type="term" value="C:ribonucleoprotein complex"/>
    <property type="evidence" value="ECO:0007669"/>
    <property type="project" value="UniProtKB-KW"/>
</dbReference>
<organism evidence="5 6">
    <name type="scientific">Mycena indigotica</name>
    <dbReference type="NCBI Taxonomy" id="2126181"/>
    <lineage>
        <taxon>Eukaryota</taxon>
        <taxon>Fungi</taxon>
        <taxon>Dikarya</taxon>
        <taxon>Basidiomycota</taxon>
        <taxon>Agaricomycotina</taxon>
        <taxon>Agaricomycetes</taxon>
        <taxon>Agaricomycetidae</taxon>
        <taxon>Agaricales</taxon>
        <taxon>Marasmiineae</taxon>
        <taxon>Mycenaceae</taxon>
        <taxon>Mycena</taxon>
    </lineage>
</organism>
<proteinExistence type="inferred from homology"/>
<dbReference type="Pfam" id="PF01247">
    <property type="entry name" value="Ribosomal_L35Ae"/>
    <property type="match status" value="1"/>
</dbReference>
<comment type="caution">
    <text evidence="5">The sequence shown here is derived from an EMBL/GenBank/DDBJ whole genome shotgun (WGS) entry which is preliminary data.</text>
</comment>
<dbReference type="Proteomes" id="UP000636479">
    <property type="component" value="Unassembled WGS sequence"/>
</dbReference>
<evidence type="ECO:0000313" key="6">
    <source>
        <dbReference type="Proteomes" id="UP000636479"/>
    </source>
</evidence>
<evidence type="ECO:0000256" key="4">
    <source>
        <dbReference type="SAM" id="MobiDB-lite"/>
    </source>
</evidence>
<feature type="region of interest" description="Disordered" evidence="4">
    <location>
        <begin position="163"/>
        <end position="241"/>
    </location>
</feature>
<keyword evidence="6" id="KW-1185">Reference proteome</keyword>
<dbReference type="GO" id="GO:0005840">
    <property type="term" value="C:ribosome"/>
    <property type="evidence" value="ECO:0007669"/>
    <property type="project" value="UniProtKB-KW"/>
</dbReference>
<name>A0A8H6TG56_9AGAR</name>
<dbReference type="OrthoDB" id="1166329at2759"/>
<sequence>MATTRLYSKGRVLGYKRAKRNSRPNTSLVQIEGVATKEDAQYYLGKRVAYVYKAKREIAGSKVRVIWGRVTRPHGSSGVVKSKFSSNLPPHAFGASVRVVRYNALPLHDLGVFVVVSMHLNCSVSSKKHIESNRIYCTIKYDIFHLHLAPVLHGWLSPPFHNMPKIHLKRTPQEEADRRARKRRKREREASSKSNSKHKSSEQTTHRKWASDDESEDDANAPNPANSRYDYNEPGPSGYKPDYEAIQAELEEARFREKMAAAFDDDDRLDSLEARMNDYAHIPGRWRQPNASTTTGVYAEDDLLNLDPAQMDDEEYAEWVRHGMYRKTHAREYAEEQERKARREARRAEEKARRAETAALAAQAEEENRRKKRLKEARRQEYARQDYNSRWTALLSHGDGPLVFADVPWPVLAAQRRSERHLNDPPPTIQLEEITAENIAAFFLFDDAPQRRRGEESEEGKTARDLLAIPPR</sequence>
<dbReference type="GO" id="GO:0006412">
    <property type="term" value="P:translation"/>
    <property type="evidence" value="ECO:0007669"/>
    <property type="project" value="InterPro"/>
</dbReference>
<dbReference type="RefSeq" id="XP_037225168.1">
    <property type="nucleotide sequence ID" value="XM_037357258.1"/>
</dbReference>
<comment type="similarity">
    <text evidence="1">Belongs to the eukaryotic ribosomal protein eL33 family.</text>
</comment>
<dbReference type="Gene3D" id="2.40.10.190">
    <property type="entry name" value="translation elongation factor selb, chain A, domain 4"/>
    <property type="match status" value="1"/>
</dbReference>
<dbReference type="InterPro" id="IPR001780">
    <property type="entry name" value="Ribosomal_eL33"/>
</dbReference>
<dbReference type="InterPro" id="IPR009000">
    <property type="entry name" value="Transl_B-barrel_sf"/>
</dbReference>
<dbReference type="HAMAP" id="MF_00573">
    <property type="entry name" value="Ribosomal_eL33"/>
    <property type="match status" value="1"/>
</dbReference>
<evidence type="ECO:0000256" key="3">
    <source>
        <dbReference type="ARBA" id="ARBA00023274"/>
    </source>
</evidence>
<dbReference type="PANTHER" id="PTHR10902">
    <property type="entry name" value="60S RIBOSOMAL PROTEIN L35A"/>
    <property type="match status" value="1"/>
</dbReference>
<evidence type="ECO:0000256" key="1">
    <source>
        <dbReference type="ARBA" id="ARBA00009269"/>
    </source>
</evidence>
<dbReference type="EMBL" id="JACAZF010000001">
    <property type="protein sequence ID" value="KAF7315145.1"/>
    <property type="molecule type" value="Genomic_DNA"/>
</dbReference>
<reference evidence="5" key="1">
    <citation type="submission" date="2020-05" db="EMBL/GenBank/DDBJ databases">
        <title>Mycena genomes resolve the evolution of fungal bioluminescence.</title>
        <authorList>
            <person name="Tsai I.J."/>
        </authorList>
    </citation>
    <scope>NUCLEOTIDE SEQUENCE</scope>
    <source>
        <strain evidence="5">171206Taipei</strain>
    </source>
</reference>